<organism evidence="1">
    <name type="scientific">marine sediment metagenome</name>
    <dbReference type="NCBI Taxonomy" id="412755"/>
    <lineage>
        <taxon>unclassified sequences</taxon>
        <taxon>metagenomes</taxon>
        <taxon>ecological metagenomes</taxon>
    </lineage>
</organism>
<dbReference type="AlphaFoldDB" id="X1IXL6"/>
<sequence>MSGEIEHPIPTMSFGGFSAHVEAYVLGGYKLYYTSLFGSLGAVRAISAALVAGKSV</sequence>
<protein>
    <submittedName>
        <fullName evidence="1">Uncharacterized protein</fullName>
    </submittedName>
</protein>
<name>X1IXL6_9ZZZZ</name>
<feature type="non-terminal residue" evidence="1">
    <location>
        <position position="56"/>
    </location>
</feature>
<comment type="caution">
    <text evidence="1">The sequence shown here is derived from an EMBL/GenBank/DDBJ whole genome shotgun (WGS) entry which is preliminary data.</text>
</comment>
<gene>
    <name evidence="1" type="ORF">S03H2_51526</name>
</gene>
<reference evidence="1" key="1">
    <citation type="journal article" date="2014" name="Front. Microbiol.">
        <title>High frequency of phylogenetically diverse reductive dehalogenase-homologous genes in deep subseafloor sedimentary metagenomes.</title>
        <authorList>
            <person name="Kawai M."/>
            <person name="Futagami T."/>
            <person name="Toyoda A."/>
            <person name="Takaki Y."/>
            <person name="Nishi S."/>
            <person name="Hori S."/>
            <person name="Arai W."/>
            <person name="Tsubouchi T."/>
            <person name="Morono Y."/>
            <person name="Uchiyama I."/>
            <person name="Ito T."/>
            <person name="Fujiyama A."/>
            <person name="Inagaki F."/>
            <person name="Takami H."/>
        </authorList>
    </citation>
    <scope>NUCLEOTIDE SEQUENCE</scope>
    <source>
        <strain evidence="1">Expedition CK06-06</strain>
    </source>
</reference>
<proteinExistence type="predicted"/>
<evidence type="ECO:0000313" key="1">
    <source>
        <dbReference type="EMBL" id="GAH73965.1"/>
    </source>
</evidence>
<dbReference type="EMBL" id="BARU01032697">
    <property type="protein sequence ID" value="GAH73965.1"/>
    <property type="molecule type" value="Genomic_DNA"/>
</dbReference>
<accession>X1IXL6</accession>